<dbReference type="Proteomes" id="UP001567572">
    <property type="component" value="Unassembled WGS sequence"/>
</dbReference>
<comment type="caution">
    <text evidence="2">The sequence shown here is derived from an EMBL/GenBank/DDBJ whole genome shotgun (WGS) entry which is preliminary data.</text>
</comment>
<gene>
    <name evidence="2" type="ORF">ABNG04_05290</name>
</gene>
<evidence type="ECO:0000313" key="3">
    <source>
        <dbReference type="Proteomes" id="UP001567572"/>
    </source>
</evidence>
<dbReference type="AlphaFoldDB" id="A0ABD5M136"/>
<dbReference type="InterPro" id="IPR045679">
    <property type="entry name" value="DUF6199"/>
</dbReference>
<name>A0ABD5M136_9EURY</name>
<proteinExistence type="predicted"/>
<evidence type="ECO:0000259" key="1">
    <source>
        <dbReference type="Pfam" id="PF19701"/>
    </source>
</evidence>
<dbReference type="Pfam" id="PF19701">
    <property type="entry name" value="DUF6199"/>
    <property type="match status" value="1"/>
</dbReference>
<evidence type="ECO:0000313" key="2">
    <source>
        <dbReference type="EMBL" id="MEZ3163291.1"/>
    </source>
</evidence>
<dbReference type="RefSeq" id="WP_371160654.1">
    <property type="nucleotide sequence ID" value="NZ_JBEDNX010000001.1"/>
</dbReference>
<keyword evidence="3" id="KW-1185">Reference proteome</keyword>
<sequence>MDPALAFLLLVFGIPLAVWPYRVALFGEQADSIGSKRSWSEVEPTESKVKLTRIMGVVMTVVGAVLLLTV</sequence>
<dbReference type="EMBL" id="JBEDNY010000001">
    <property type="protein sequence ID" value="MEZ3163291.1"/>
    <property type="molecule type" value="Genomic_DNA"/>
</dbReference>
<protein>
    <recommendedName>
        <fullName evidence="1">DUF6199 domain-containing protein</fullName>
    </recommendedName>
</protein>
<accession>A0ABD5M136</accession>
<reference evidence="2 3" key="1">
    <citation type="submission" date="2024-06" db="EMBL/GenBank/DDBJ databases">
        <title>Halorubrum miltondacostae sp. nov., a potential PHA producer isolated from an inland solar saltern in Rio Maior, Portugal.</title>
        <authorList>
            <person name="Albuquerque L."/>
            <person name="Viver T."/>
            <person name="Barroso C."/>
            <person name="Claudino R."/>
            <person name="Galvan M."/>
            <person name="Simoes G."/>
            <person name="Lobo Da Cunha A."/>
            <person name="Egas C."/>
        </authorList>
    </citation>
    <scope>NUCLEOTIDE SEQUENCE [LARGE SCALE GENOMIC DNA]</scope>
    <source>
        <strain evidence="2 3">RMP-11</strain>
    </source>
</reference>
<organism evidence="2 3">
    <name type="scientific">Halorubrum miltondacostae</name>
    <dbReference type="NCBI Taxonomy" id="3076378"/>
    <lineage>
        <taxon>Archaea</taxon>
        <taxon>Methanobacteriati</taxon>
        <taxon>Methanobacteriota</taxon>
        <taxon>Stenosarchaea group</taxon>
        <taxon>Halobacteria</taxon>
        <taxon>Halobacteriales</taxon>
        <taxon>Haloferacaceae</taxon>
        <taxon>Halorubrum</taxon>
    </lineage>
</organism>
<feature type="domain" description="DUF6199" evidence="1">
    <location>
        <begin position="5"/>
        <end position="69"/>
    </location>
</feature>